<accession>A0ABV2EJP0</accession>
<evidence type="ECO:0000313" key="2">
    <source>
        <dbReference type="Proteomes" id="UP001549110"/>
    </source>
</evidence>
<dbReference type="Proteomes" id="UP001549110">
    <property type="component" value="Unassembled WGS sequence"/>
</dbReference>
<protein>
    <submittedName>
        <fullName evidence="1">Uncharacterized protein</fullName>
    </submittedName>
</protein>
<proteinExistence type="predicted"/>
<comment type="caution">
    <text evidence="1">The sequence shown here is derived from an EMBL/GenBank/DDBJ whole genome shotgun (WGS) entry which is preliminary data.</text>
</comment>
<gene>
    <name evidence="1" type="ORF">ABID41_002375</name>
</gene>
<dbReference type="EMBL" id="JBEPLU010000002">
    <property type="protein sequence ID" value="MET3527257.1"/>
    <property type="molecule type" value="Genomic_DNA"/>
</dbReference>
<keyword evidence="2" id="KW-1185">Reference proteome</keyword>
<name>A0ABV2EJP0_9CAUL</name>
<organism evidence="1 2">
    <name type="scientific">Phenylobacterium koreense</name>
    <dbReference type="NCBI Taxonomy" id="266125"/>
    <lineage>
        <taxon>Bacteria</taxon>
        <taxon>Pseudomonadati</taxon>
        <taxon>Pseudomonadota</taxon>
        <taxon>Alphaproteobacteria</taxon>
        <taxon>Caulobacterales</taxon>
        <taxon>Caulobacteraceae</taxon>
        <taxon>Phenylobacterium</taxon>
    </lineage>
</organism>
<sequence length="37" mass="3621">MAAAKQAIMGHGVGETAARAIVLAIAAGEVPAVSIQF</sequence>
<evidence type="ECO:0000313" key="1">
    <source>
        <dbReference type="EMBL" id="MET3527257.1"/>
    </source>
</evidence>
<reference evidence="1 2" key="1">
    <citation type="submission" date="2024-06" db="EMBL/GenBank/DDBJ databases">
        <title>Genomic Encyclopedia of Type Strains, Phase IV (KMG-IV): sequencing the most valuable type-strain genomes for metagenomic binning, comparative biology and taxonomic classification.</title>
        <authorList>
            <person name="Goeker M."/>
        </authorList>
    </citation>
    <scope>NUCLEOTIDE SEQUENCE [LARGE SCALE GENOMIC DNA]</scope>
    <source>
        <strain evidence="1 2">DSM 17809</strain>
    </source>
</reference>